<dbReference type="Pfam" id="PF00989">
    <property type="entry name" value="PAS"/>
    <property type="match status" value="1"/>
</dbReference>
<dbReference type="InterPro" id="IPR000014">
    <property type="entry name" value="PAS"/>
</dbReference>
<protein>
    <recommendedName>
        <fullName evidence="2">histidine kinase</fullName>
        <ecNumber evidence="2">2.7.13.3</ecNumber>
    </recommendedName>
</protein>
<evidence type="ECO:0000256" key="5">
    <source>
        <dbReference type="ARBA" id="ARBA00022777"/>
    </source>
</evidence>
<dbReference type="InterPro" id="IPR013767">
    <property type="entry name" value="PAS_fold"/>
</dbReference>
<comment type="catalytic activity">
    <reaction evidence="1">
        <text>ATP + protein L-histidine = ADP + protein N-phospho-L-histidine.</text>
        <dbReference type="EC" id="2.7.13.3"/>
    </reaction>
</comment>
<proteinExistence type="predicted"/>
<evidence type="ECO:0000313" key="9">
    <source>
        <dbReference type="Proteomes" id="UP000009017"/>
    </source>
</evidence>
<dbReference type="eggNOG" id="COG2205">
    <property type="taxonomic scope" value="Bacteria"/>
</dbReference>
<dbReference type="SUPFAM" id="SSF55874">
    <property type="entry name" value="ATPase domain of HSP90 chaperone/DNA topoisomerase II/histidine kinase"/>
    <property type="match status" value="1"/>
</dbReference>
<dbReference type="PRINTS" id="PR00344">
    <property type="entry name" value="BCTRLSENSOR"/>
</dbReference>
<evidence type="ECO:0000256" key="2">
    <source>
        <dbReference type="ARBA" id="ARBA00012438"/>
    </source>
</evidence>
<dbReference type="PANTHER" id="PTHR43047:SF72">
    <property type="entry name" value="OSMOSENSING HISTIDINE PROTEIN KINASE SLN1"/>
    <property type="match status" value="1"/>
</dbReference>
<evidence type="ECO:0000256" key="4">
    <source>
        <dbReference type="ARBA" id="ARBA00022679"/>
    </source>
</evidence>
<dbReference type="GO" id="GO:0005886">
    <property type="term" value="C:plasma membrane"/>
    <property type="evidence" value="ECO:0007669"/>
    <property type="project" value="TreeGrafter"/>
</dbReference>
<dbReference type="GO" id="GO:0009927">
    <property type="term" value="F:histidine phosphotransfer kinase activity"/>
    <property type="evidence" value="ECO:0007669"/>
    <property type="project" value="TreeGrafter"/>
</dbReference>
<dbReference type="CDD" id="cd00130">
    <property type="entry name" value="PAS"/>
    <property type="match status" value="1"/>
</dbReference>
<keyword evidence="5" id="KW-0418">Kinase</keyword>
<dbReference type="Pfam" id="PF02518">
    <property type="entry name" value="HATPase_c"/>
    <property type="match status" value="1"/>
</dbReference>
<dbReference type="SMART" id="SM00388">
    <property type="entry name" value="HisKA"/>
    <property type="match status" value="1"/>
</dbReference>
<dbReference type="SMART" id="SM00091">
    <property type="entry name" value="PAS"/>
    <property type="match status" value="1"/>
</dbReference>
<dbReference type="SMART" id="SM00387">
    <property type="entry name" value="HATPase_c"/>
    <property type="match status" value="1"/>
</dbReference>
<evidence type="ECO:0000256" key="3">
    <source>
        <dbReference type="ARBA" id="ARBA00022553"/>
    </source>
</evidence>
<dbReference type="EC" id="2.7.13.3" evidence="2"/>
<sequence length="757" mass="84473">MSLAFLDYLKCKEIKQAFTKGKIAFVLSFDGRNILWLNGAAACFFGLSSVADAIKQQSFFDEELRCQILNNAQNTRSITLRGLKRCGEFSIASIDITGLGKAFLFEALLEENVSLITGLDGATMSAAIIDQHATVLEASSHFNFVDETIKILLQTIDDDLPVKTVLPMAGVNTQVGVIRLGVKPTSFLVLYAQLNGDELDRNQGSFSFKPHLLPRRFIWKMDADGYFCEVSKELAETVGPMSSRIIGSDCHKLADQFNDEGYRSLSSFIEAAIPWKEQKVQWPVDDCLERVDVELSAVPVFNTNRQLKGFHGFGVLKVQEKIQDKSDKKPGIKAFGLSEIERSAFHEIAERLRGELHLSLGYENTATAKETLVQLPCAQTLPVDVIKQALIKEPEVILSLLDTVTDGVLWLDGQGCVQFASDAALALIGYEMDELLAQQLSSLFTFQSRDLIEEYFKLIRMKGKNQVFNRGETADLMTKNHENIKVCVTIVPLTLQGNYVVMLRDMTGMILSPLDKISEENKMIEVVHEIRTPLNTLIGFAEIMKDGRFGLIENERYRRYLHDIVSSGKHILSLVNQLLEHSKANYSSLNSTIDASLMTQKFDVTACLRSSIALLEMQANHNGIIMRIVSPARVPFIGVSQRIFQQIIWNLLSNAIRFTPSGGQIVIHVSYGKKERVKISISDNGLGMSDEEVVQAMQPYGQVERKNGRCEDNVFVGTGLGLPICKTMVEEVGGQFLLFSKPNHGTTVEMFFPMLHE</sequence>
<dbReference type="InterPro" id="IPR035965">
    <property type="entry name" value="PAS-like_dom_sf"/>
</dbReference>
<evidence type="ECO:0000313" key="8">
    <source>
        <dbReference type="EMBL" id="EJF88407.1"/>
    </source>
</evidence>
<dbReference type="InterPro" id="IPR004358">
    <property type="entry name" value="Sig_transdc_His_kin-like_C"/>
</dbReference>
<reference evidence="8 9" key="1">
    <citation type="submission" date="2012-03" db="EMBL/GenBank/DDBJ databases">
        <title>The Genome Sequence of Bartonella melophagi K-2C.</title>
        <authorList>
            <consortium name="The Broad Institute Genome Sequencing Platform"/>
            <consortium name="The Broad Institute Genome Sequencing Center for Infectious Disease"/>
            <person name="Feldgarden M."/>
            <person name="Kirby J."/>
            <person name="Kosoy M."/>
            <person name="Birtles R."/>
            <person name="Probert W.S."/>
            <person name="Chiaraviglio L."/>
            <person name="Young S.K."/>
            <person name="Zeng Q."/>
            <person name="Gargeya S."/>
            <person name="Fitzgerald M."/>
            <person name="Haas B."/>
            <person name="Abouelleil A."/>
            <person name="Alvarado L."/>
            <person name="Arachchi H.M."/>
            <person name="Berlin A."/>
            <person name="Chapman S.B."/>
            <person name="Gearin G."/>
            <person name="Goldberg J."/>
            <person name="Griggs A."/>
            <person name="Gujja S."/>
            <person name="Hansen M."/>
            <person name="Heiman D."/>
            <person name="Howarth C."/>
            <person name="Larimer J."/>
            <person name="Lui A."/>
            <person name="MacDonald P.J.P."/>
            <person name="McCowen C."/>
            <person name="Montmayeur A."/>
            <person name="Murphy C."/>
            <person name="Neiman D."/>
            <person name="Pearson M."/>
            <person name="Priest M."/>
            <person name="Roberts A."/>
            <person name="Saif S."/>
            <person name="Shea T."/>
            <person name="Sisk P."/>
            <person name="Stolte C."/>
            <person name="Sykes S."/>
            <person name="Wortman J."/>
            <person name="Nusbaum C."/>
            <person name="Birren B."/>
        </authorList>
    </citation>
    <scope>NUCLEOTIDE SEQUENCE [LARGE SCALE GENOMIC DNA]</scope>
    <source>
        <strain evidence="8 9">K-2C</strain>
    </source>
</reference>
<evidence type="ECO:0000259" key="7">
    <source>
        <dbReference type="PROSITE" id="PS50112"/>
    </source>
</evidence>
<gene>
    <name evidence="8" type="ORF">ME3_01105</name>
</gene>
<dbReference type="GO" id="GO:0000155">
    <property type="term" value="F:phosphorelay sensor kinase activity"/>
    <property type="evidence" value="ECO:0007669"/>
    <property type="project" value="InterPro"/>
</dbReference>
<dbReference type="PANTHER" id="PTHR43047">
    <property type="entry name" value="TWO-COMPONENT HISTIDINE PROTEIN KINASE"/>
    <property type="match status" value="1"/>
</dbReference>
<dbReference type="SUPFAM" id="SSF47384">
    <property type="entry name" value="Homodimeric domain of signal transducing histidine kinase"/>
    <property type="match status" value="1"/>
</dbReference>
<dbReference type="PATRIC" id="fig|1094557.3.peg.1154"/>
<dbReference type="NCBIfam" id="TIGR00229">
    <property type="entry name" value="sensory_box"/>
    <property type="match status" value="1"/>
</dbReference>
<dbReference type="eggNOG" id="COG5002">
    <property type="taxonomic scope" value="Bacteria"/>
</dbReference>
<keyword evidence="3" id="KW-0597">Phosphoprotein</keyword>
<dbReference type="Gene3D" id="3.30.450.20">
    <property type="entry name" value="PAS domain"/>
    <property type="match status" value="1"/>
</dbReference>
<dbReference type="PROSITE" id="PS50112">
    <property type="entry name" value="PAS"/>
    <property type="match status" value="1"/>
</dbReference>
<dbReference type="InterPro" id="IPR003661">
    <property type="entry name" value="HisK_dim/P_dom"/>
</dbReference>
<evidence type="ECO:0000256" key="1">
    <source>
        <dbReference type="ARBA" id="ARBA00000085"/>
    </source>
</evidence>
<dbReference type="RefSeq" id="WP_007477850.1">
    <property type="nucleotide sequence ID" value="NZ_JH725084.1"/>
</dbReference>
<dbReference type="Gene3D" id="1.10.287.130">
    <property type="match status" value="1"/>
</dbReference>
<dbReference type="SUPFAM" id="SSF55785">
    <property type="entry name" value="PYP-like sensor domain (PAS domain)"/>
    <property type="match status" value="1"/>
</dbReference>
<dbReference type="InterPro" id="IPR036890">
    <property type="entry name" value="HATPase_C_sf"/>
</dbReference>
<feature type="domain" description="Histidine kinase" evidence="6">
    <location>
        <begin position="525"/>
        <end position="756"/>
    </location>
</feature>
<organism evidence="8 9">
    <name type="scientific">Bartonella melophagi K-2C</name>
    <dbReference type="NCBI Taxonomy" id="1094557"/>
    <lineage>
        <taxon>Bacteria</taxon>
        <taxon>Pseudomonadati</taxon>
        <taxon>Pseudomonadota</taxon>
        <taxon>Alphaproteobacteria</taxon>
        <taxon>Hyphomicrobiales</taxon>
        <taxon>Bartonellaceae</taxon>
        <taxon>Bartonella</taxon>
    </lineage>
</organism>
<keyword evidence="4" id="KW-0808">Transferase</keyword>
<comment type="caution">
    <text evidence="8">The sequence shown here is derived from an EMBL/GenBank/DDBJ whole genome shotgun (WGS) entry which is preliminary data.</text>
</comment>
<dbReference type="HOGENOM" id="CLU_021294_0_0_5"/>
<dbReference type="OrthoDB" id="9801651at2"/>
<dbReference type="Gene3D" id="3.30.565.10">
    <property type="entry name" value="Histidine kinase-like ATPase, C-terminal domain"/>
    <property type="match status" value="1"/>
</dbReference>
<dbReference type="CDD" id="cd00082">
    <property type="entry name" value="HisKA"/>
    <property type="match status" value="1"/>
</dbReference>
<dbReference type="AlphaFoldDB" id="J1JU26"/>
<dbReference type="PROSITE" id="PS50109">
    <property type="entry name" value="HIS_KIN"/>
    <property type="match status" value="1"/>
</dbReference>
<dbReference type="InterPro" id="IPR003594">
    <property type="entry name" value="HATPase_dom"/>
</dbReference>
<dbReference type="InterPro" id="IPR005467">
    <property type="entry name" value="His_kinase_dom"/>
</dbReference>
<feature type="domain" description="PAS" evidence="7">
    <location>
        <begin position="393"/>
        <end position="463"/>
    </location>
</feature>
<keyword evidence="9" id="KW-1185">Reference proteome</keyword>
<evidence type="ECO:0000259" key="6">
    <source>
        <dbReference type="PROSITE" id="PS50109"/>
    </source>
</evidence>
<dbReference type="Proteomes" id="UP000009017">
    <property type="component" value="Unassembled WGS sequence"/>
</dbReference>
<name>J1JU26_9HYPH</name>
<dbReference type="EMBL" id="AIMA01000025">
    <property type="protein sequence ID" value="EJF88407.1"/>
    <property type="molecule type" value="Genomic_DNA"/>
</dbReference>
<dbReference type="InterPro" id="IPR036097">
    <property type="entry name" value="HisK_dim/P_sf"/>
</dbReference>
<accession>J1JU26</accession>
<dbReference type="Pfam" id="PF00512">
    <property type="entry name" value="HisKA"/>
    <property type="match status" value="1"/>
</dbReference>